<evidence type="ECO:0000256" key="1">
    <source>
        <dbReference type="PROSITE-ProRule" id="PRU00278"/>
    </source>
</evidence>
<dbReference type="SUPFAM" id="SSF109998">
    <property type="entry name" value="Triger factor/SurA peptide-binding domain-like"/>
    <property type="match status" value="1"/>
</dbReference>
<evidence type="ECO:0000313" key="4">
    <source>
        <dbReference type="Proteomes" id="UP000629098"/>
    </source>
</evidence>
<dbReference type="PROSITE" id="PS50198">
    <property type="entry name" value="PPIC_PPIASE_2"/>
    <property type="match status" value="1"/>
</dbReference>
<dbReference type="InterPro" id="IPR027304">
    <property type="entry name" value="Trigger_fact/SurA_dom_sf"/>
</dbReference>
<proteinExistence type="predicted"/>
<dbReference type="Proteomes" id="UP000629098">
    <property type="component" value="Unassembled WGS sequence"/>
</dbReference>
<dbReference type="GO" id="GO:0003755">
    <property type="term" value="F:peptidyl-prolyl cis-trans isomerase activity"/>
    <property type="evidence" value="ECO:0007669"/>
    <property type="project" value="UniProtKB-KW"/>
</dbReference>
<dbReference type="Gene3D" id="3.10.50.40">
    <property type="match status" value="1"/>
</dbReference>
<feature type="domain" description="PpiC" evidence="2">
    <location>
        <begin position="119"/>
        <end position="210"/>
    </location>
</feature>
<dbReference type="RefSeq" id="WP_190825718.1">
    <property type="nucleotide sequence ID" value="NZ_CAWPPI010000024.1"/>
</dbReference>
<dbReference type="EMBL" id="JACXAE010000024">
    <property type="protein sequence ID" value="MBD2771420.1"/>
    <property type="molecule type" value="Genomic_DNA"/>
</dbReference>
<keyword evidence="1" id="KW-0697">Rotamase</keyword>
<name>A0A8J7CAH7_9CYAN</name>
<keyword evidence="1 3" id="KW-0413">Isomerase</keyword>
<sequence length="243" mass="28411">MIEFKGELISSEEIIAYLKKNMLIKELCNNILYQKIINKAVQERGVVLTPEEIQVEADKLRYEKRLFKASDTIAWLKDQLIVSDDWEVGMSDRLLAQKLAQFLFAQDVEKFFAGKQLDFDQVILYKIVVPYPQLAQEICYRIEEGEMSFYEAAHLYDIDERRRIQCGYEGKLYRWNCQPDLAAVVFSAPVGDVIGPLTINQESYLLMVEEFIPAELTPEIYQDILNRMFQEWLAAELNYMLHA</sequence>
<organism evidence="3 4">
    <name type="scientific">Iningainema tapete BLCC-T55</name>
    <dbReference type="NCBI Taxonomy" id="2748662"/>
    <lineage>
        <taxon>Bacteria</taxon>
        <taxon>Bacillati</taxon>
        <taxon>Cyanobacteriota</taxon>
        <taxon>Cyanophyceae</taxon>
        <taxon>Nostocales</taxon>
        <taxon>Scytonemataceae</taxon>
        <taxon>Iningainema tapete</taxon>
    </lineage>
</organism>
<gene>
    <name evidence="3" type="ORF">ICL16_04660</name>
</gene>
<dbReference type="SUPFAM" id="SSF54534">
    <property type="entry name" value="FKBP-like"/>
    <property type="match status" value="1"/>
</dbReference>
<evidence type="ECO:0000313" key="3">
    <source>
        <dbReference type="EMBL" id="MBD2771420.1"/>
    </source>
</evidence>
<dbReference type="AlphaFoldDB" id="A0A8J7CAH7"/>
<dbReference type="InterPro" id="IPR000297">
    <property type="entry name" value="PPIase_PpiC"/>
</dbReference>
<dbReference type="InterPro" id="IPR046357">
    <property type="entry name" value="PPIase_dom_sf"/>
</dbReference>
<evidence type="ECO:0000259" key="2">
    <source>
        <dbReference type="PROSITE" id="PS50198"/>
    </source>
</evidence>
<reference evidence="3" key="1">
    <citation type="submission" date="2020-09" db="EMBL/GenBank/DDBJ databases">
        <title>Iningainema tapete sp. nov. (Scytonemataceae, Cyanobacteria) from greenhouses in central Florida (USA) produces two types of nodularin with biosynthetic potential for microcystin-LR and anabaenopeptins.</title>
        <authorList>
            <person name="Berthold D.E."/>
            <person name="Lefler F.W."/>
            <person name="Huang I.-S."/>
            <person name="Abdulla H."/>
            <person name="Zimba P.V."/>
            <person name="Laughinghouse H.D. IV."/>
        </authorList>
    </citation>
    <scope>NUCLEOTIDE SEQUENCE</scope>
    <source>
        <strain evidence="3">BLCCT55</strain>
    </source>
</reference>
<protein>
    <submittedName>
        <fullName evidence="3">Peptidylprolyl isomerase</fullName>
    </submittedName>
</protein>
<keyword evidence="4" id="KW-1185">Reference proteome</keyword>
<comment type="caution">
    <text evidence="3">The sequence shown here is derived from an EMBL/GenBank/DDBJ whole genome shotgun (WGS) entry which is preliminary data.</text>
</comment>
<accession>A0A8J7CAH7</accession>